<name>A0AAV1IEF0_9CHLO</name>
<feature type="compositionally biased region" description="Basic residues" evidence="1">
    <location>
        <begin position="455"/>
        <end position="468"/>
    </location>
</feature>
<feature type="compositionally biased region" description="Polar residues" evidence="1">
    <location>
        <begin position="1916"/>
        <end position="1937"/>
    </location>
</feature>
<feature type="region of interest" description="Disordered" evidence="1">
    <location>
        <begin position="1786"/>
        <end position="1852"/>
    </location>
</feature>
<feature type="compositionally biased region" description="Low complexity" evidence="1">
    <location>
        <begin position="1591"/>
        <end position="1608"/>
    </location>
</feature>
<feature type="compositionally biased region" description="Polar residues" evidence="1">
    <location>
        <begin position="870"/>
        <end position="881"/>
    </location>
</feature>
<feature type="region of interest" description="Disordered" evidence="1">
    <location>
        <begin position="516"/>
        <end position="559"/>
    </location>
</feature>
<gene>
    <name evidence="2" type="ORF">CVIRNUC_008777</name>
</gene>
<proteinExistence type="predicted"/>
<feature type="region of interest" description="Disordered" evidence="1">
    <location>
        <begin position="776"/>
        <end position="991"/>
    </location>
</feature>
<feature type="compositionally biased region" description="Basic and acidic residues" evidence="1">
    <location>
        <begin position="620"/>
        <end position="629"/>
    </location>
</feature>
<feature type="compositionally biased region" description="Polar residues" evidence="1">
    <location>
        <begin position="1733"/>
        <end position="1746"/>
    </location>
</feature>
<reference evidence="2 3" key="1">
    <citation type="submission" date="2023-10" db="EMBL/GenBank/DDBJ databases">
        <authorList>
            <person name="Maclean D."/>
            <person name="Macfadyen A."/>
        </authorList>
    </citation>
    <scope>NUCLEOTIDE SEQUENCE [LARGE SCALE GENOMIC DNA]</scope>
</reference>
<sequence>MVPGNEGAALGQALRRADSPEQASDAGAESKRLQEAHRQQMCLQLQAQHKAAHMRLQARLLKLPSRGQPGAVCSIGMPPPKPPPPVLTRASQGQPRNVGTTGMLPPKPLPPPRPVITTAALPPPVKAAHLAAAAHLGKLQQRKTAPNLGPTFPGWRRISMQRAGGGQQGSQNAAKQALLQPSATAHIQLLSSANTAVAKIFRSGKGSEQGAQGHAQRQVSNSGPLAQRGSQAGAGQPSRGHAASTVAAQSALTRPQAGAGQPSREHAASAAAAQPASTQPQPGTGQPSREHAASVAAAQSAPIQPQPGAGQPSREHAASVAAARSAPIQPQPSAGQPSREQAASVAAAQSASTQPQPGAGQPSREHAASAAAAQSASTQPEGSGQSSAAAASSATLAPQRPGQGVSGQSFEVPSLERFPQEPATGSAAQRAGTGVLNQQPGSAGSLPERVSMRLVNKRKLSSSPKRRPHLVDGLPWRPNISNTSATKGTQSASAAAQQLGVEPWFAAAQLPAGNLKRPASNPLKQAEGSLQQSSMPAGTVGQAKSYSRRVPVNPAGYDVRSGEALLSPRKKRIVDWREAQPSAVLPAGFQSSGHQAASKPEGAARPTQRASQRLAAAQDESLRLERYPVHPEPVCIDSPSDQQRQQAERSRQGVDVPVSQERALGAAQKPARSKPGQPRDASLTALARAPGTLQEPSKIGVRMPGDPPSPEEAPRGANAGRTLTPAKQLGSVERHLGPAAVSASSTPRPMQRSEEAARCHERLKSKAAAAAACVKPSAQVQQARLRAPTPARDSLRKQAAPKRSASAVLLLDAPAAEATPRISPGTAADASGVSRRGRQLKQVVRVDYPLPNTGLRYSKQEAGKGDRWWSKQSGAQSTSPEKASEREKPSTPGAQQGKAAPSLHKGTPSRTLSKTLSRTLSRASSGAGEKAKAKAESLSPQGSKQPVLSPSAMAADKHAQRSRQPPPAVTHRADSAGRKAPPLAPAPAPPLPEAEAARLGVPVALARSLMQACLPIQAAVQPQQASPPPSPGTIRAHFFSADSKWSWSMAQPSAWEWRQQNAAKGAEHLKTPKPIGRPAQLSCGLPDEAAACSSQALQQKPGQLGVDASGSSADACGWKHGAPAQETQQARAQEGQAAGLNPAQMIRTMAGRCVSVGKGALAGLVTRPPSMRVSKRLKFSGPEASAKQDAGGLHSPACASALAAFTAQLAQPDLAQKQMQSQAAAGAAGAAASCGGVSVEVRKVHVSSTAGSSQQQAGQGGGPAQQQGGGSDPARSPTATGRAKRLCSAHRPGKRVTPSPSPRKESLRPRRESVMQGLPLKYALAMAISQARDVGSGRRTGIVKQFRGMAFRIAHILRTHQGDDETPRLGLQRQPGPAPDQLSPNTKPSWLPAPATASSPVHASGTEAAIGVSAPGTERSAAPATAEAVQEGAQPSEAVLVMDHGGQAKGRFSRGQKVNYNLHKLTQRAWKGTGALAATQLPPNMDFPGEDDYTGSLSRVQTHCSMRPTADFSISAFCGAVAACVPDPPRLAHARAAAGAAGTGVRNPGGHRLFELKLEGVCSGIALGASPSPPPGVHEPHAPMQQQAWSSEAATDTPAAGAAASSAVRGEESSILPGQLPALAPPSPGAVEAAGASRAAAAVLRAAVGTPGAAQPSAPAARPARTYAADTFACPAPPGSLEFSKSKGPYSLAVPLLGRHALSPMQSESGHPRDSCVLGSKLGPPIQPEEAPLSQSRMLSSNTGSRMQHGDAQPKKRHILGTAAGPPLLLGDAQAKAVRILGREPGSPTYLGGAQTNSGHMLSGKPASSAQPEDAQPRKRRRVRVKVVGPQSPQQPAWCPAAGQPSASSQMCANAGADAGTAAQPDMAAEQRGDGLCAKVTDELAARPCHLRVTPQPPIPKPPHDKDASVEEGLGVQNQHQSPACETAGAASTSGDSRASRGQLKQEERAERPQQLPSGLGGSKLPGKRLACPPKPSYVSECPEVIGRGVQVAQRAGASAVQGKNANTEMCVVIDLSDELAPTPASENNEKEAIPMVQTVGLPQRHVRSDPMASSTPRVHPRSAANEHPSNRARLPGLPVKLKLGSFAIDG</sequence>
<feature type="region of interest" description="Disordered" evidence="1">
    <location>
        <begin position="1245"/>
        <end position="1314"/>
    </location>
</feature>
<comment type="caution">
    <text evidence="2">The sequence shown here is derived from an EMBL/GenBank/DDBJ whole genome shotgun (WGS) entry which is preliminary data.</text>
</comment>
<feature type="compositionally biased region" description="Basic and acidic residues" evidence="1">
    <location>
        <begin position="1302"/>
        <end position="1313"/>
    </location>
</feature>
<protein>
    <submittedName>
        <fullName evidence="2">Uncharacterized protein</fullName>
    </submittedName>
</protein>
<feature type="compositionally biased region" description="Polar residues" evidence="1">
    <location>
        <begin position="215"/>
        <end position="230"/>
    </location>
</feature>
<keyword evidence="3" id="KW-1185">Reference proteome</keyword>
<feature type="compositionally biased region" description="Basic residues" evidence="1">
    <location>
        <begin position="1282"/>
        <end position="1294"/>
    </location>
</feature>
<feature type="compositionally biased region" description="Pro residues" evidence="1">
    <location>
        <begin position="982"/>
        <end position="991"/>
    </location>
</feature>
<feature type="region of interest" description="Disordered" evidence="1">
    <location>
        <begin position="1567"/>
        <end position="1621"/>
    </location>
</feature>
<feature type="compositionally biased region" description="Low complexity" evidence="1">
    <location>
        <begin position="337"/>
        <end position="359"/>
    </location>
</feature>
<feature type="compositionally biased region" description="Polar residues" evidence="1">
    <location>
        <begin position="1794"/>
        <end position="1811"/>
    </location>
</feature>
<feature type="compositionally biased region" description="Polar residues" evidence="1">
    <location>
        <begin position="938"/>
        <end position="948"/>
    </location>
</feature>
<feature type="compositionally biased region" description="Low complexity" evidence="1">
    <location>
        <begin position="1124"/>
        <end position="1134"/>
    </location>
</feature>
<accession>A0AAV1IEF0</accession>
<feature type="region of interest" description="Disordered" evidence="1">
    <location>
        <begin position="1703"/>
        <end position="1754"/>
    </location>
</feature>
<feature type="region of interest" description="Disordered" evidence="1">
    <location>
        <begin position="585"/>
        <end position="762"/>
    </location>
</feature>
<feature type="compositionally biased region" description="Low complexity" evidence="1">
    <location>
        <begin position="268"/>
        <end position="326"/>
    </location>
</feature>
<feature type="compositionally biased region" description="Basic and acidic residues" evidence="1">
    <location>
        <begin position="858"/>
        <end position="869"/>
    </location>
</feature>
<feature type="compositionally biased region" description="Polar residues" evidence="1">
    <location>
        <begin position="908"/>
        <end position="922"/>
    </location>
</feature>
<dbReference type="EMBL" id="CAUYUE010000012">
    <property type="protein sequence ID" value="CAK0785567.1"/>
    <property type="molecule type" value="Genomic_DNA"/>
</dbReference>
<feature type="compositionally biased region" description="Gly residues" evidence="1">
    <location>
        <begin position="1258"/>
        <end position="1271"/>
    </location>
</feature>
<feature type="compositionally biased region" description="Basic and acidic residues" evidence="1">
    <location>
        <begin position="751"/>
        <end position="762"/>
    </location>
</feature>
<feature type="region of interest" description="Disordered" evidence="1">
    <location>
        <begin position="1916"/>
        <end position="1972"/>
    </location>
</feature>
<feature type="compositionally biased region" description="Low complexity" evidence="1">
    <location>
        <begin position="368"/>
        <end position="377"/>
    </location>
</feature>
<evidence type="ECO:0000313" key="2">
    <source>
        <dbReference type="EMBL" id="CAK0785567.1"/>
    </source>
</evidence>
<feature type="region of interest" description="Disordered" evidence="1">
    <location>
        <begin position="1102"/>
        <end position="1134"/>
    </location>
</feature>
<feature type="region of interest" description="Disordered" evidence="1">
    <location>
        <begin position="204"/>
        <end position="495"/>
    </location>
</feature>
<feature type="region of interest" description="Disordered" evidence="1">
    <location>
        <begin position="2046"/>
        <end position="2077"/>
    </location>
</feature>
<feature type="region of interest" description="Disordered" evidence="1">
    <location>
        <begin position="1"/>
        <end position="35"/>
    </location>
</feature>
<feature type="compositionally biased region" description="Polar residues" evidence="1">
    <location>
        <begin position="479"/>
        <end position="495"/>
    </location>
</feature>
<evidence type="ECO:0000313" key="3">
    <source>
        <dbReference type="Proteomes" id="UP001314263"/>
    </source>
</evidence>
<feature type="region of interest" description="Disordered" evidence="1">
    <location>
        <begin position="1359"/>
        <end position="1403"/>
    </location>
</feature>
<evidence type="ECO:0000256" key="1">
    <source>
        <dbReference type="SAM" id="MobiDB-lite"/>
    </source>
</evidence>
<organism evidence="2 3">
    <name type="scientific">Coccomyxa viridis</name>
    <dbReference type="NCBI Taxonomy" id="1274662"/>
    <lineage>
        <taxon>Eukaryota</taxon>
        <taxon>Viridiplantae</taxon>
        <taxon>Chlorophyta</taxon>
        <taxon>core chlorophytes</taxon>
        <taxon>Trebouxiophyceae</taxon>
        <taxon>Trebouxiophyceae incertae sedis</taxon>
        <taxon>Coccomyxaceae</taxon>
        <taxon>Coccomyxa</taxon>
    </lineage>
</organism>
<feature type="region of interest" description="Disordered" evidence="1">
    <location>
        <begin position="144"/>
        <end position="176"/>
    </location>
</feature>
<dbReference type="Proteomes" id="UP001314263">
    <property type="component" value="Unassembled WGS sequence"/>
</dbReference>